<protein>
    <submittedName>
        <fullName evidence="1">Uncharacterized protein</fullName>
    </submittedName>
</protein>
<organism evidence="1 2">
    <name type="scientific">Chrysochromulina tobinii</name>
    <dbReference type="NCBI Taxonomy" id="1460289"/>
    <lineage>
        <taxon>Eukaryota</taxon>
        <taxon>Haptista</taxon>
        <taxon>Haptophyta</taxon>
        <taxon>Prymnesiophyceae</taxon>
        <taxon>Prymnesiales</taxon>
        <taxon>Chrysochromulinaceae</taxon>
        <taxon>Chrysochromulina</taxon>
    </lineage>
</organism>
<reference evidence="2" key="1">
    <citation type="journal article" date="2015" name="PLoS Genet.">
        <title>Genome Sequence and Transcriptome Analyses of Chrysochromulina tobin: Metabolic Tools for Enhanced Algal Fitness in the Prominent Order Prymnesiales (Haptophyceae).</title>
        <authorList>
            <person name="Hovde B.T."/>
            <person name="Deodato C.R."/>
            <person name="Hunsperger H.M."/>
            <person name="Ryken S.A."/>
            <person name="Yost W."/>
            <person name="Jha R.K."/>
            <person name="Patterson J."/>
            <person name="Monnat R.J. Jr."/>
            <person name="Barlow S.B."/>
            <person name="Starkenburg S.R."/>
            <person name="Cattolico R.A."/>
        </authorList>
    </citation>
    <scope>NUCLEOTIDE SEQUENCE</scope>
    <source>
        <strain evidence="2">CCMP291</strain>
    </source>
</reference>
<keyword evidence="2" id="KW-1185">Reference proteome</keyword>
<evidence type="ECO:0000313" key="1">
    <source>
        <dbReference type="EMBL" id="KOO53229.1"/>
    </source>
</evidence>
<dbReference type="EMBL" id="JWZX01000320">
    <property type="protein sequence ID" value="KOO53229.1"/>
    <property type="molecule type" value="Genomic_DNA"/>
</dbReference>
<accession>A0A0M0LQB5</accession>
<proteinExistence type="predicted"/>
<evidence type="ECO:0000313" key="2">
    <source>
        <dbReference type="Proteomes" id="UP000037460"/>
    </source>
</evidence>
<dbReference type="Proteomes" id="UP000037460">
    <property type="component" value="Unassembled WGS sequence"/>
</dbReference>
<gene>
    <name evidence="1" type="ORF">Ctob_014478</name>
</gene>
<dbReference type="AlphaFoldDB" id="A0A0M0LQB5"/>
<name>A0A0M0LQB5_9EUKA</name>
<sequence length="310" mass="32123">MAGIASPSKSCGRSEIAASCISGVLAADGRVVDDWAGGSPAAELLLPAHLADPTTSEVGEGKVVVGWAFCPLNGHLHTTCAASTWGERRRKLMPTDLAGRAEGAQIVMVVDMDRRTLAFGIDGAEPVDTKVRLAAAASAVSSAVHGPLALLPDALWSRLVCRLISASEIVSSRASPPPQLSSSWLQLALGQSFVELRRLPNNTIRIAIWGEIAISGEIAIWGEPSVAQIAGAQIAGAQIAGAQIAQIVGATAASVLQAGARLAARVGATEVSHATLLELHVLARRFGFRLSDEAPTRTVRDGALMTSDDH</sequence>
<comment type="caution">
    <text evidence="1">The sequence shown here is derived from an EMBL/GenBank/DDBJ whole genome shotgun (WGS) entry which is preliminary data.</text>
</comment>